<comment type="caution">
    <text evidence="2">The sequence shown here is derived from an EMBL/GenBank/DDBJ whole genome shotgun (WGS) entry which is preliminary data.</text>
</comment>
<name>A0A0J7KES8_LASNI</name>
<proteinExistence type="predicted"/>
<organism evidence="2 3">
    <name type="scientific">Lasius niger</name>
    <name type="common">Black garden ant</name>
    <dbReference type="NCBI Taxonomy" id="67767"/>
    <lineage>
        <taxon>Eukaryota</taxon>
        <taxon>Metazoa</taxon>
        <taxon>Ecdysozoa</taxon>
        <taxon>Arthropoda</taxon>
        <taxon>Hexapoda</taxon>
        <taxon>Insecta</taxon>
        <taxon>Pterygota</taxon>
        <taxon>Neoptera</taxon>
        <taxon>Endopterygota</taxon>
        <taxon>Hymenoptera</taxon>
        <taxon>Apocrita</taxon>
        <taxon>Aculeata</taxon>
        <taxon>Formicoidea</taxon>
        <taxon>Formicidae</taxon>
        <taxon>Formicinae</taxon>
        <taxon>Lasius</taxon>
        <taxon>Lasius</taxon>
    </lineage>
</organism>
<dbReference type="AlphaFoldDB" id="A0A0J7KES8"/>
<evidence type="ECO:0000313" key="2">
    <source>
        <dbReference type="EMBL" id="KMQ88696.1"/>
    </source>
</evidence>
<accession>A0A0J7KES8</accession>
<dbReference type="STRING" id="67767.A0A0J7KES8"/>
<protein>
    <submittedName>
        <fullName evidence="2">Reductase</fullName>
    </submittedName>
</protein>
<sequence length="122" mass="14341">MPKTRRAGRKNQLRRLVARYYTSAPNEFSPLIGAAYYNDNEYEELFNPSANRDHNKPITLIEWPSKLIPLTIEYPSLPSLKIPEDDPRRTRYLERRAEILYEHYGGATPEHQKTDENIIHSD</sequence>
<dbReference type="Proteomes" id="UP000036403">
    <property type="component" value="Unassembled WGS sequence"/>
</dbReference>
<feature type="compositionally biased region" description="Basic and acidic residues" evidence="1">
    <location>
        <begin position="110"/>
        <end position="122"/>
    </location>
</feature>
<evidence type="ECO:0000256" key="1">
    <source>
        <dbReference type="SAM" id="MobiDB-lite"/>
    </source>
</evidence>
<dbReference type="PaxDb" id="67767-A0A0J7KES8"/>
<gene>
    <name evidence="2" type="ORF">RF55_11771</name>
</gene>
<evidence type="ECO:0000313" key="3">
    <source>
        <dbReference type="Proteomes" id="UP000036403"/>
    </source>
</evidence>
<reference evidence="2 3" key="1">
    <citation type="submission" date="2015-04" db="EMBL/GenBank/DDBJ databases">
        <title>Lasius niger genome sequencing.</title>
        <authorList>
            <person name="Konorov E.A."/>
            <person name="Nikitin M.A."/>
            <person name="Kirill M.V."/>
            <person name="Chang P."/>
        </authorList>
    </citation>
    <scope>NUCLEOTIDE SEQUENCE [LARGE SCALE GENOMIC DNA]</scope>
    <source>
        <tissue evidence="2">Whole</tissue>
    </source>
</reference>
<dbReference type="EMBL" id="LBMM01008688">
    <property type="protein sequence ID" value="KMQ88696.1"/>
    <property type="molecule type" value="Genomic_DNA"/>
</dbReference>
<keyword evidence="3" id="KW-1185">Reference proteome</keyword>
<feature type="region of interest" description="Disordered" evidence="1">
    <location>
        <begin position="103"/>
        <end position="122"/>
    </location>
</feature>